<dbReference type="InterPro" id="IPR010540">
    <property type="entry name" value="CmpB_TMEM229"/>
</dbReference>
<proteinExistence type="predicted"/>
<keyword evidence="1" id="KW-0812">Transmembrane</keyword>
<feature type="transmembrane region" description="Helical" evidence="1">
    <location>
        <begin position="50"/>
        <end position="70"/>
    </location>
</feature>
<dbReference type="Proteomes" id="UP000288812">
    <property type="component" value="Unassembled WGS sequence"/>
</dbReference>
<gene>
    <name evidence="2" type="ORF">EF514_08960</name>
</gene>
<accession>A0A437S504</accession>
<evidence type="ECO:0000313" key="3">
    <source>
        <dbReference type="Proteomes" id="UP000288812"/>
    </source>
</evidence>
<dbReference type="Pfam" id="PF06541">
    <property type="entry name" value="ABC_trans_CmpB"/>
    <property type="match status" value="1"/>
</dbReference>
<dbReference type="EMBL" id="RLIH01000015">
    <property type="protein sequence ID" value="RVU54103.1"/>
    <property type="molecule type" value="Genomic_DNA"/>
</dbReference>
<evidence type="ECO:0000256" key="1">
    <source>
        <dbReference type="SAM" id="Phobius"/>
    </source>
</evidence>
<feature type="transmembrane region" description="Helical" evidence="1">
    <location>
        <begin position="119"/>
        <end position="142"/>
    </location>
</feature>
<organism evidence="2 3">
    <name type="scientific">Anaerosphaera multitolerans</name>
    <dbReference type="NCBI Taxonomy" id="2487351"/>
    <lineage>
        <taxon>Bacteria</taxon>
        <taxon>Bacillati</taxon>
        <taxon>Bacillota</taxon>
        <taxon>Tissierellia</taxon>
        <taxon>Tissierellales</taxon>
        <taxon>Peptoniphilaceae</taxon>
        <taxon>Anaerosphaera</taxon>
    </lineage>
</organism>
<protein>
    <recommendedName>
        <fullName evidence="4">ABC transporter permease</fullName>
    </recommendedName>
</protein>
<reference evidence="2 3" key="1">
    <citation type="submission" date="2018-11" db="EMBL/GenBank/DDBJ databases">
        <title>Genome sequencing and assembly of Anaerosphaera sp. nov., GS7-6-2.</title>
        <authorList>
            <person name="Rettenmaier R."/>
            <person name="Liebl W."/>
            <person name="Zverlov V."/>
        </authorList>
    </citation>
    <scope>NUCLEOTIDE SEQUENCE [LARGE SCALE GENOMIC DNA]</scope>
    <source>
        <strain evidence="2 3">GS7-6-2</strain>
    </source>
</reference>
<keyword evidence="3" id="KW-1185">Reference proteome</keyword>
<dbReference type="AlphaFoldDB" id="A0A437S504"/>
<evidence type="ECO:0008006" key="4">
    <source>
        <dbReference type="Google" id="ProtNLM"/>
    </source>
</evidence>
<feature type="transmembrane region" description="Helical" evidence="1">
    <location>
        <begin position="76"/>
        <end position="98"/>
    </location>
</feature>
<name>A0A437S504_9FIRM</name>
<evidence type="ECO:0000313" key="2">
    <source>
        <dbReference type="EMBL" id="RVU54103.1"/>
    </source>
</evidence>
<feature type="transmembrane region" description="Helical" evidence="1">
    <location>
        <begin position="154"/>
        <end position="179"/>
    </location>
</feature>
<keyword evidence="1" id="KW-1133">Transmembrane helix</keyword>
<feature type="transmembrane region" description="Helical" evidence="1">
    <location>
        <begin position="15"/>
        <end position="38"/>
    </location>
</feature>
<comment type="caution">
    <text evidence="2">The sequence shown here is derived from an EMBL/GenBank/DDBJ whole genome shotgun (WGS) entry which is preliminary data.</text>
</comment>
<keyword evidence="1" id="KW-0472">Membrane</keyword>
<sequence>MIKFFKRGDGLSLTFIQYLFLFFIFSFLGWAVEVLFIFIVHNRYVNTGTLNGPICPIYGFGLLFVLKFIYGLNNVFLIFLGSALIATVVELIGGLLLYQILHKRWWDYSNIPFNYKGYICLRYSLFWGLGGTFVCYFLMPVILKLNSLLWNLTYLYYALTFAFTTVFIIDVVSSFLSIFKLRSKYAEINNIARELRHLGDEISRRLVDNVPDLDINKEELKFEYLRIKEKYKNLLERELPKEKRFFDKFPNLGINNILKEVSQKLKDDFNEN</sequence>
<dbReference type="OrthoDB" id="9789229at2"/>